<reference evidence="1 2" key="1">
    <citation type="submission" date="2016-02" db="EMBL/GenBank/DDBJ databases">
        <title>Comparison of Clostridium stercorarium subspecies using comparative genomics and transcriptomics.</title>
        <authorList>
            <person name="Schellenberg J."/>
            <person name="Thallinger G."/>
            <person name="Levin D.B."/>
            <person name="Zhang X."/>
            <person name="Alvare G."/>
            <person name="Fristensky B."/>
            <person name="Sparling R."/>
        </authorList>
    </citation>
    <scope>NUCLEOTIDE SEQUENCE [LARGE SCALE GENOMIC DNA]</scope>
    <source>
        <strain evidence="1 2">DSM 9219</strain>
    </source>
</reference>
<gene>
    <name evidence="1" type="ORF">CSTERLE_08595</name>
</gene>
<dbReference type="RefSeq" id="WP_065820876.1">
    <property type="nucleotide sequence ID" value="NZ_CP014673.1"/>
</dbReference>
<evidence type="ECO:0000313" key="1">
    <source>
        <dbReference type="EMBL" id="ANX01630.1"/>
    </source>
</evidence>
<proteinExistence type="predicted"/>
<protein>
    <submittedName>
        <fullName evidence="1">Uncharacterized protein</fullName>
    </submittedName>
</protein>
<sequence length="75" mass="8732">MENKKHFCTCTDLSCKLHPNNHSKGCDPCVRKNLKDGEIPSCFFRLINNDISELKEFTIESFVDFYLKNKTSKTE</sequence>
<dbReference type="Pfam" id="PF20095">
    <property type="entry name" value="DUF6485"/>
    <property type="match status" value="1"/>
</dbReference>
<name>A0A1B1YLG9_THEST</name>
<accession>A0A1B1YLG9</accession>
<dbReference type="Proteomes" id="UP000092931">
    <property type="component" value="Chromosome"/>
</dbReference>
<dbReference type="EMBL" id="CP014673">
    <property type="protein sequence ID" value="ANX01630.1"/>
    <property type="molecule type" value="Genomic_DNA"/>
</dbReference>
<dbReference type="AlphaFoldDB" id="A0A1B1YLG9"/>
<evidence type="ECO:0000313" key="2">
    <source>
        <dbReference type="Proteomes" id="UP000092931"/>
    </source>
</evidence>
<organism evidence="1 2">
    <name type="scientific">Thermoclostridium stercorarium subsp. leptospartum DSM 9219</name>
    <dbReference type="NCBI Taxonomy" id="1346611"/>
    <lineage>
        <taxon>Bacteria</taxon>
        <taxon>Bacillati</taxon>
        <taxon>Bacillota</taxon>
        <taxon>Clostridia</taxon>
        <taxon>Eubacteriales</taxon>
        <taxon>Oscillospiraceae</taxon>
        <taxon>Thermoclostridium</taxon>
    </lineage>
</organism>